<evidence type="ECO:0000313" key="2">
    <source>
        <dbReference type="Proteomes" id="UP000276133"/>
    </source>
</evidence>
<gene>
    <name evidence="1" type="ORF">BpHYR1_009542</name>
</gene>
<name>A0A3M7Q2U9_BRAPC</name>
<sequence>MCGFAARLTALVLHSRWDGCADQSCCKTRAIKVDTKQRLKNTKKRMPLNKRHLDNFYILFLLKESLTNFKILDKNNKKHMHQTKLICKTGGIYSVIKYLNFMIKKMKFITKL</sequence>
<comment type="caution">
    <text evidence="1">The sequence shown here is derived from an EMBL/GenBank/DDBJ whole genome shotgun (WGS) entry which is preliminary data.</text>
</comment>
<dbReference type="AlphaFoldDB" id="A0A3M7Q2U9"/>
<accession>A0A3M7Q2U9</accession>
<dbReference type="EMBL" id="REGN01007611">
    <property type="protein sequence ID" value="RNA05760.1"/>
    <property type="molecule type" value="Genomic_DNA"/>
</dbReference>
<proteinExistence type="predicted"/>
<dbReference type="Proteomes" id="UP000276133">
    <property type="component" value="Unassembled WGS sequence"/>
</dbReference>
<keyword evidence="2" id="KW-1185">Reference proteome</keyword>
<reference evidence="1 2" key="1">
    <citation type="journal article" date="2018" name="Sci. Rep.">
        <title>Genomic signatures of local adaptation to the degree of environmental predictability in rotifers.</title>
        <authorList>
            <person name="Franch-Gras L."/>
            <person name="Hahn C."/>
            <person name="Garcia-Roger E.M."/>
            <person name="Carmona M.J."/>
            <person name="Serra M."/>
            <person name="Gomez A."/>
        </authorList>
    </citation>
    <scope>NUCLEOTIDE SEQUENCE [LARGE SCALE GENOMIC DNA]</scope>
    <source>
        <strain evidence="1">HYR1</strain>
    </source>
</reference>
<protein>
    <submittedName>
        <fullName evidence="1">Uncharacterized protein</fullName>
    </submittedName>
</protein>
<evidence type="ECO:0000313" key="1">
    <source>
        <dbReference type="EMBL" id="RNA05760.1"/>
    </source>
</evidence>
<organism evidence="1 2">
    <name type="scientific">Brachionus plicatilis</name>
    <name type="common">Marine rotifer</name>
    <name type="synonym">Brachionus muelleri</name>
    <dbReference type="NCBI Taxonomy" id="10195"/>
    <lineage>
        <taxon>Eukaryota</taxon>
        <taxon>Metazoa</taxon>
        <taxon>Spiralia</taxon>
        <taxon>Gnathifera</taxon>
        <taxon>Rotifera</taxon>
        <taxon>Eurotatoria</taxon>
        <taxon>Monogononta</taxon>
        <taxon>Pseudotrocha</taxon>
        <taxon>Ploima</taxon>
        <taxon>Brachionidae</taxon>
        <taxon>Brachionus</taxon>
    </lineage>
</organism>